<keyword evidence="4" id="KW-0449">Lipoprotein</keyword>
<name>A0A0Q9YEZ6_9GAMM</name>
<evidence type="ECO:0000256" key="2">
    <source>
        <dbReference type="ARBA" id="ARBA00022729"/>
    </source>
</evidence>
<protein>
    <recommendedName>
        <fullName evidence="8">Surface antigen</fullName>
    </recommendedName>
</protein>
<dbReference type="EMBL" id="LKHV01000008">
    <property type="protein sequence ID" value="KRG18281.1"/>
    <property type="molecule type" value="Genomic_DNA"/>
</dbReference>
<dbReference type="Pfam" id="PF05433">
    <property type="entry name" value="Rick_17kDa_Anti"/>
    <property type="match status" value="1"/>
</dbReference>
<keyword evidence="4" id="KW-0564">Palmitate</keyword>
<accession>A0A0Q9YEZ6</accession>
<proteinExistence type="predicted"/>
<dbReference type="PIRSF" id="PIRSF002721">
    <property type="entry name" value="Surface_antigen_Rickettsia"/>
    <property type="match status" value="1"/>
</dbReference>
<evidence type="ECO:0000256" key="4">
    <source>
        <dbReference type="ARBA" id="ARBA00023139"/>
    </source>
</evidence>
<keyword evidence="2" id="KW-0732">Signal</keyword>
<dbReference type="PANTHER" id="PTHR35603">
    <property type="match status" value="1"/>
</dbReference>
<dbReference type="InterPro" id="IPR008816">
    <property type="entry name" value="Gly_zipper_2TM_dom"/>
</dbReference>
<dbReference type="InterPro" id="IPR051407">
    <property type="entry name" value="Bact_OM_lipoprot/Surf_antigen"/>
</dbReference>
<sequence>MHQVEIGHIARYINLGRSAFALSHMMNKLKLSAVALSTIVLLSGCESAGPKETGGTVVGALAGGIIGAQFGHGAGSVVGGAIGALLGGLIGNQIGVSMDDNDREKANYAFTKATRVPVGETVYWNNAKSGNWGTYRPVRDGESEIGYYCREFVTTVHVHGRTEKLYGTACRKPDGSWHAI</sequence>
<evidence type="ECO:0000313" key="7">
    <source>
        <dbReference type="EMBL" id="KRG18281.1"/>
    </source>
</evidence>
<reference evidence="7" key="1">
    <citation type="submission" date="2015-09" db="EMBL/GenBank/DDBJ databases">
        <title>Draft Genome Sequences of Two Novel Amoeba-resistant Intranuclear Bacteria, Candidatus Berkiella cookevillensis and Candidatus Berkiella aquae.</title>
        <authorList>
            <person name="Mehari Y.T."/>
            <person name="Arivett B.A."/>
            <person name="Farone A.L."/>
            <person name="Gunderson J.H."/>
            <person name="Farone M.B."/>
        </authorList>
    </citation>
    <scope>NUCLEOTIDE SEQUENCE [LARGE SCALE GENOMIC DNA]</scope>
    <source>
        <strain evidence="7">CC99</strain>
    </source>
</reference>
<dbReference type="GO" id="GO:0019867">
    <property type="term" value="C:outer membrane"/>
    <property type="evidence" value="ECO:0007669"/>
    <property type="project" value="InterPro"/>
</dbReference>
<comment type="subcellular location">
    <subcellularLocation>
        <location evidence="1">Membrane</location>
    </subcellularLocation>
</comment>
<dbReference type="AlphaFoldDB" id="A0A0Q9YEZ6"/>
<dbReference type="Pfam" id="PF16998">
    <property type="entry name" value="17kDa_Anti_2"/>
    <property type="match status" value="1"/>
</dbReference>
<feature type="domain" description="Glycine zipper 2TM" evidence="5">
    <location>
        <begin position="54"/>
        <end position="95"/>
    </location>
</feature>
<evidence type="ECO:0000259" key="5">
    <source>
        <dbReference type="Pfam" id="PF05433"/>
    </source>
</evidence>
<dbReference type="PANTHER" id="PTHR35603:SF2">
    <property type="entry name" value="OUTER MEMBRANE LIPOPROTEIN"/>
    <property type="match status" value="1"/>
</dbReference>
<dbReference type="InterPro" id="IPR016364">
    <property type="entry name" value="Surface_antigen_Rickettsia"/>
</dbReference>
<evidence type="ECO:0000256" key="1">
    <source>
        <dbReference type="ARBA" id="ARBA00004370"/>
    </source>
</evidence>
<evidence type="ECO:0008006" key="8">
    <source>
        <dbReference type="Google" id="ProtNLM"/>
    </source>
</evidence>
<feature type="domain" description="Surface antigen" evidence="6">
    <location>
        <begin position="120"/>
        <end position="178"/>
    </location>
</feature>
<gene>
    <name evidence="7" type="ORF">CC99x_01726</name>
</gene>
<organism evidence="7">
    <name type="scientific">Candidatus Berkiella cookevillensis</name>
    <dbReference type="NCBI Taxonomy" id="437022"/>
    <lineage>
        <taxon>Bacteria</taxon>
        <taxon>Pseudomonadati</taxon>
        <taxon>Pseudomonadota</taxon>
        <taxon>Gammaproteobacteria</taxon>
        <taxon>Candidatus Berkiellales</taxon>
        <taxon>Candidatus Berkiellaceae</taxon>
        <taxon>Candidatus Berkiella</taxon>
    </lineage>
</organism>
<dbReference type="InterPro" id="IPR032635">
    <property type="entry name" value="Anti_2"/>
</dbReference>
<evidence type="ECO:0000259" key="6">
    <source>
        <dbReference type="Pfam" id="PF16998"/>
    </source>
</evidence>
<evidence type="ECO:0000256" key="3">
    <source>
        <dbReference type="ARBA" id="ARBA00023136"/>
    </source>
</evidence>
<keyword evidence="3" id="KW-0472">Membrane</keyword>
<comment type="caution">
    <text evidence="7">The sequence shown here is derived from an EMBL/GenBank/DDBJ whole genome shotgun (WGS) entry which is preliminary data.</text>
</comment>